<dbReference type="InterPro" id="IPR020422">
    <property type="entry name" value="TYR_PHOSPHATASE_DUAL_dom"/>
</dbReference>
<organism evidence="4 5">
    <name type="scientific">Okeania hirsuta</name>
    <dbReference type="NCBI Taxonomy" id="1458930"/>
    <lineage>
        <taxon>Bacteria</taxon>
        <taxon>Bacillati</taxon>
        <taxon>Cyanobacteriota</taxon>
        <taxon>Cyanophyceae</taxon>
        <taxon>Oscillatoriophycideae</taxon>
        <taxon>Oscillatoriales</taxon>
        <taxon>Microcoleaceae</taxon>
        <taxon>Okeania</taxon>
    </lineage>
</organism>
<dbReference type="GO" id="GO:0016787">
    <property type="term" value="F:hydrolase activity"/>
    <property type="evidence" value="ECO:0007669"/>
    <property type="project" value="UniProtKB-KW"/>
</dbReference>
<dbReference type="Proteomes" id="UP000269154">
    <property type="component" value="Unassembled WGS sequence"/>
</dbReference>
<evidence type="ECO:0000313" key="5">
    <source>
        <dbReference type="Proteomes" id="UP000269154"/>
    </source>
</evidence>
<feature type="domain" description="Tyrosine specific protein phosphatases" evidence="3">
    <location>
        <begin position="76"/>
        <end position="141"/>
    </location>
</feature>
<dbReference type="PANTHER" id="PTHR46274">
    <property type="entry name" value="PHOSPHATIDYLINOSITOL PHOSPHATASE"/>
    <property type="match status" value="1"/>
</dbReference>
<proteinExistence type="predicted"/>
<keyword evidence="1" id="KW-0378">Hydrolase</keyword>
<reference evidence="4 5" key="1">
    <citation type="journal article" date="2018" name="ACS Chem. Biol.">
        <title>Ketoreductase domain dysfunction expands chemodiversity: malyngamide biosynthesis in the cyanobacterium Okeania hirsuta.</title>
        <authorList>
            <person name="Moss N.A."/>
            <person name="Leao T."/>
            <person name="Rankin M."/>
            <person name="McCullough T.M."/>
            <person name="Qu P."/>
            <person name="Korobeynikov A."/>
            <person name="Smith J.L."/>
            <person name="Gerwick L."/>
            <person name="Gerwick W.H."/>
        </authorList>
    </citation>
    <scope>NUCLEOTIDE SEQUENCE [LARGE SCALE GENOMIC DNA]</scope>
    <source>
        <strain evidence="4 5">PAB10Feb10-1</strain>
    </source>
</reference>
<evidence type="ECO:0000259" key="3">
    <source>
        <dbReference type="PROSITE" id="PS50056"/>
    </source>
</evidence>
<keyword evidence="5" id="KW-1185">Reference proteome</keyword>
<name>A0A3N6NPU2_9CYAN</name>
<comment type="caution">
    <text evidence="4">The sequence shown here is derived from an EMBL/GenBank/DDBJ whole genome shotgun (WGS) entry which is preliminary data.</text>
</comment>
<dbReference type="AlphaFoldDB" id="A0A3N6NPU2"/>
<accession>A0A3N6NPU2</accession>
<evidence type="ECO:0000256" key="1">
    <source>
        <dbReference type="ARBA" id="ARBA00022801"/>
    </source>
</evidence>
<dbReference type="InterPro" id="IPR016130">
    <property type="entry name" value="Tyr_Pase_AS"/>
</dbReference>
<evidence type="ECO:0000313" key="4">
    <source>
        <dbReference type="EMBL" id="RQH44990.1"/>
    </source>
</evidence>
<protein>
    <submittedName>
        <fullName evidence="4">Protein phosphatase</fullName>
    </submittedName>
</protein>
<sequence length="149" mass="16537">MEEKTTQPIAENLWWVIPQKLAGVRKPLPEELPELQKLGIGAIVSLMDDPSNLELYKQANLPYLWLPTKGGTAPSREQIKQLQDFIDSQNNGVVIHCSNGKRRTATALAGYLIISGSSYDEAMEIISTANPEIDLRESQSSFLQTLAKN</sequence>
<dbReference type="PROSITE" id="PS50054">
    <property type="entry name" value="TYR_PHOSPHATASE_DUAL"/>
    <property type="match status" value="1"/>
</dbReference>
<dbReference type="Gene3D" id="3.90.190.10">
    <property type="entry name" value="Protein tyrosine phosphatase superfamily"/>
    <property type="match status" value="1"/>
</dbReference>
<dbReference type="PROSITE" id="PS50056">
    <property type="entry name" value="TYR_PHOSPHATASE_2"/>
    <property type="match status" value="1"/>
</dbReference>
<feature type="domain" description="Tyrosine-protein phosphatase" evidence="2">
    <location>
        <begin position="12"/>
        <end position="149"/>
    </location>
</feature>
<dbReference type="PANTHER" id="PTHR46274:SF6">
    <property type="entry name" value="TYR_PHOSPHATASE_2 DOMAIN-CONTAINING PROTEIN"/>
    <property type="match status" value="1"/>
</dbReference>
<gene>
    <name evidence="4" type="ORF">D5R40_11160</name>
</gene>
<dbReference type="RefSeq" id="WP_124144837.1">
    <property type="nucleotide sequence ID" value="NZ_CAWOKI010000041.1"/>
</dbReference>
<dbReference type="OrthoDB" id="9806482at2"/>
<dbReference type="Pfam" id="PF22785">
    <property type="entry name" value="Tc-R-P"/>
    <property type="match status" value="1"/>
</dbReference>
<dbReference type="PROSITE" id="PS00383">
    <property type="entry name" value="TYR_PHOSPHATASE_1"/>
    <property type="match status" value="1"/>
</dbReference>
<dbReference type="SUPFAM" id="SSF52799">
    <property type="entry name" value="(Phosphotyrosine protein) phosphatases II"/>
    <property type="match status" value="1"/>
</dbReference>
<dbReference type="InterPro" id="IPR029021">
    <property type="entry name" value="Prot-tyrosine_phosphatase-like"/>
</dbReference>
<dbReference type="InterPro" id="IPR000387">
    <property type="entry name" value="Tyr_Pase_dom"/>
</dbReference>
<dbReference type="EMBL" id="RCBY01000049">
    <property type="protein sequence ID" value="RQH44990.1"/>
    <property type="molecule type" value="Genomic_DNA"/>
</dbReference>
<evidence type="ECO:0000259" key="2">
    <source>
        <dbReference type="PROSITE" id="PS50054"/>
    </source>
</evidence>